<evidence type="ECO:0000313" key="1">
    <source>
        <dbReference type="EMBL" id="CAG8696370.1"/>
    </source>
</evidence>
<feature type="non-terminal residue" evidence="1">
    <location>
        <position position="92"/>
    </location>
</feature>
<dbReference type="AlphaFoldDB" id="A0A9N9HML2"/>
<comment type="caution">
    <text evidence="1">The sequence shown here is derived from an EMBL/GenBank/DDBJ whole genome shotgun (WGS) entry which is preliminary data.</text>
</comment>
<evidence type="ECO:0000313" key="2">
    <source>
        <dbReference type="Proteomes" id="UP000789759"/>
    </source>
</evidence>
<gene>
    <name evidence="1" type="ORF">CPELLU_LOCUS11583</name>
</gene>
<reference evidence="1" key="1">
    <citation type="submission" date="2021-06" db="EMBL/GenBank/DDBJ databases">
        <authorList>
            <person name="Kallberg Y."/>
            <person name="Tangrot J."/>
            <person name="Rosling A."/>
        </authorList>
    </citation>
    <scope>NUCLEOTIDE SEQUENCE</scope>
    <source>
        <strain evidence="1">FL966</strain>
    </source>
</reference>
<dbReference type="EMBL" id="CAJVQA010010400">
    <property type="protein sequence ID" value="CAG8696370.1"/>
    <property type="molecule type" value="Genomic_DNA"/>
</dbReference>
<protein>
    <submittedName>
        <fullName evidence="1">2685_t:CDS:1</fullName>
    </submittedName>
</protein>
<keyword evidence="2" id="KW-1185">Reference proteome</keyword>
<organism evidence="1 2">
    <name type="scientific">Cetraspora pellucida</name>
    <dbReference type="NCBI Taxonomy" id="1433469"/>
    <lineage>
        <taxon>Eukaryota</taxon>
        <taxon>Fungi</taxon>
        <taxon>Fungi incertae sedis</taxon>
        <taxon>Mucoromycota</taxon>
        <taxon>Glomeromycotina</taxon>
        <taxon>Glomeromycetes</taxon>
        <taxon>Diversisporales</taxon>
        <taxon>Gigasporaceae</taxon>
        <taxon>Cetraspora</taxon>
    </lineage>
</organism>
<name>A0A9N9HML2_9GLOM</name>
<sequence>MAMKKIEINMLIQERLHITLKKALTLGKNLEKTILNLCPEVKENISQLENPKIEKIIFAQLFEVGDSDISENKIQKKLSELLTDSLDWTERR</sequence>
<dbReference type="Proteomes" id="UP000789759">
    <property type="component" value="Unassembled WGS sequence"/>
</dbReference>
<accession>A0A9N9HML2</accession>
<proteinExistence type="predicted"/>